<evidence type="ECO:0000313" key="3">
    <source>
        <dbReference type="Proteomes" id="UP000294581"/>
    </source>
</evidence>
<dbReference type="Proteomes" id="UP000294581">
    <property type="component" value="Unassembled WGS sequence"/>
</dbReference>
<accession>A0A4R8LSW7</accession>
<evidence type="ECO:0000313" key="2">
    <source>
        <dbReference type="EMBL" id="TDY50763.1"/>
    </source>
</evidence>
<dbReference type="PIRSF" id="PIRSF029008">
    <property type="entry name" value="MecA"/>
    <property type="match status" value="1"/>
</dbReference>
<evidence type="ECO:0000256" key="1">
    <source>
        <dbReference type="ARBA" id="ARBA00005397"/>
    </source>
</evidence>
<comment type="similarity">
    <text evidence="1">Belongs to the MecA family.</text>
</comment>
<reference evidence="2 3" key="1">
    <citation type="submission" date="2019-03" db="EMBL/GenBank/DDBJ databases">
        <title>Genomic Encyclopedia of Type Strains, Phase IV (KMG-IV): sequencing the most valuable type-strain genomes for metagenomic binning, comparative biology and taxonomic classification.</title>
        <authorList>
            <person name="Goeker M."/>
        </authorList>
    </citation>
    <scope>NUCLEOTIDE SEQUENCE [LARGE SCALE GENOMIC DNA]</scope>
    <source>
        <strain evidence="2 3">DSM 17974</strain>
    </source>
</reference>
<dbReference type="PANTHER" id="PTHR39161">
    <property type="entry name" value="ADAPTER PROTEIN MECA"/>
    <property type="match status" value="1"/>
</dbReference>
<comment type="caution">
    <text evidence="2">The sequence shown here is derived from an EMBL/GenBank/DDBJ whole genome shotgun (WGS) entry which is preliminary data.</text>
</comment>
<dbReference type="OrthoDB" id="2085234at2"/>
<dbReference type="PANTHER" id="PTHR39161:SF2">
    <property type="entry name" value="ADAPTER PROTEIN MECA 2"/>
    <property type="match status" value="1"/>
</dbReference>
<keyword evidence="3" id="KW-1185">Reference proteome</keyword>
<organism evidence="2 3">
    <name type="scientific">Alicyclobacillus sacchari</name>
    <dbReference type="NCBI Taxonomy" id="392010"/>
    <lineage>
        <taxon>Bacteria</taxon>
        <taxon>Bacillati</taxon>
        <taxon>Bacillota</taxon>
        <taxon>Bacilli</taxon>
        <taxon>Bacillales</taxon>
        <taxon>Alicyclobacillaceae</taxon>
        <taxon>Alicyclobacillus</taxon>
    </lineage>
</organism>
<dbReference type="InterPro" id="IPR038471">
    <property type="entry name" value="MecA_C_sf"/>
</dbReference>
<dbReference type="InterPro" id="IPR008681">
    <property type="entry name" value="Neg-reg_MecA"/>
</dbReference>
<dbReference type="AlphaFoldDB" id="A0A4R8LSW7"/>
<sequence length="204" mass="23359">MRVERIARDKVRIFISYDDLEERGIDRDEIWHNGKKVQDLFWDMMETAYMEVGFEIAGPISVEAFTMPTEGVVVIVTRIPSIPGATSDESDIEDDESTTLFSRDSGFQTRADSYMVFSFSDFDDLVSVCHALIPYQINASLFYYKNRYELLIADALDSERWQLIASILSEYGSVSNSTEAMLKEYGKTVIREHAVEAIVQRFSL</sequence>
<proteinExistence type="inferred from homology"/>
<dbReference type="Gene3D" id="3.30.70.1950">
    <property type="match status" value="1"/>
</dbReference>
<dbReference type="EMBL" id="SORF01000002">
    <property type="protein sequence ID" value="TDY50763.1"/>
    <property type="molecule type" value="Genomic_DNA"/>
</dbReference>
<dbReference type="RefSeq" id="WP_134158679.1">
    <property type="nucleotide sequence ID" value="NZ_SORF01000002.1"/>
</dbReference>
<name>A0A4R8LSW7_9BACL</name>
<protein>
    <submittedName>
        <fullName evidence="2">Adapter protein MecA 1/2</fullName>
    </submittedName>
</protein>
<gene>
    <name evidence="2" type="ORF">C7445_102324</name>
</gene>
<dbReference type="Pfam" id="PF05389">
    <property type="entry name" value="MecA"/>
    <property type="match status" value="1"/>
</dbReference>